<evidence type="ECO:0000259" key="2">
    <source>
        <dbReference type="SMART" id="SM00670"/>
    </source>
</evidence>
<protein>
    <submittedName>
        <fullName evidence="3">Putative toxin-antitoxin system toxin component, PIN family</fullName>
    </submittedName>
</protein>
<dbReference type="RefSeq" id="WP_008752577.1">
    <property type="nucleotide sequence ID" value="NZ_GL622296.1"/>
</dbReference>
<dbReference type="PANTHER" id="PTHR34610">
    <property type="entry name" value="SSL7007 PROTEIN"/>
    <property type="match status" value="1"/>
</dbReference>
<dbReference type="Pfam" id="PF13470">
    <property type="entry name" value="PIN_3"/>
    <property type="match status" value="1"/>
</dbReference>
<dbReference type="PANTHER" id="PTHR34610:SF3">
    <property type="entry name" value="SSL7007 PROTEIN"/>
    <property type="match status" value="1"/>
</dbReference>
<dbReference type="AlphaFoldDB" id="E6LS83"/>
<keyword evidence="1" id="KW-1133">Transmembrane helix</keyword>
<keyword evidence="1" id="KW-0812">Transmembrane</keyword>
<gene>
    <name evidence="3" type="ORF">HMPREF0381_2818</name>
</gene>
<evidence type="ECO:0000313" key="4">
    <source>
        <dbReference type="Proteomes" id="UP000003434"/>
    </source>
</evidence>
<comment type="caution">
    <text evidence="3">The sequence shown here is derived from an EMBL/GenBank/DDBJ whole genome shotgun (WGS) entry which is preliminary data.</text>
</comment>
<keyword evidence="1" id="KW-0472">Membrane</keyword>
<feature type="transmembrane region" description="Helical" evidence="1">
    <location>
        <begin position="62"/>
        <end position="83"/>
    </location>
</feature>
<accession>E6LS83</accession>
<dbReference type="InterPro" id="IPR029060">
    <property type="entry name" value="PIN-like_dom_sf"/>
</dbReference>
<evidence type="ECO:0000256" key="1">
    <source>
        <dbReference type="SAM" id="Phobius"/>
    </source>
</evidence>
<dbReference type="SUPFAM" id="SSF88723">
    <property type="entry name" value="PIN domain-like"/>
    <property type="match status" value="1"/>
</dbReference>
<proteinExistence type="predicted"/>
<dbReference type="SMART" id="SM00670">
    <property type="entry name" value="PINc"/>
    <property type="match status" value="1"/>
</dbReference>
<evidence type="ECO:0000313" key="3">
    <source>
        <dbReference type="EMBL" id="EFU75291.1"/>
    </source>
</evidence>
<sequence>MKILIDTNVLISAILSNRSTPYKAFVKAVTYPNHGMICEQNIDEMRRIFNRKFPTKVSALEIFLSLALTTLEVVPILIIEYDIEGKVRDSKDRPILRAAINVGADILLTGDKDFLESGIEDHPRVMTASEFVEMHGDK</sequence>
<dbReference type="eggNOG" id="COG1569">
    <property type="taxonomic scope" value="Bacteria"/>
</dbReference>
<dbReference type="Gene3D" id="3.40.50.1010">
    <property type="entry name" value="5'-nuclease"/>
    <property type="match status" value="1"/>
</dbReference>
<feature type="domain" description="PIN" evidence="2">
    <location>
        <begin position="1"/>
        <end position="116"/>
    </location>
</feature>
<dbReference type="InterPro" id="IPR002716">
    <property type="entry name" value="PIN_dom"/>
</dbReference>
<dbReference type="HOGENOM" id="CLU_116617_4_0_9"/>
<name>E6LS83_9FIRM</name>
<dbReference type="EMBL" id="AEPW01000107">
    <property type="protein sequence ID" value="EFU75291.1"/>
    <property type="molecule type" value="Genomic_DNA"/>
</dbReference>
<organism evidence="3 4">
    <name type="scientific">Lachnoanaerobaculum saburreum DSM 3986</name>
    <dbReference type="NCBI Taxonomy" id="887325"/>
    <lineage>
        <taxon>Bacteria</taxon>
        <taxon>Bacillati</taxon>
        <taxon>Bacillota</taxon>
        <taxon>Clostridia</taxon>
        <taxon>Lachnospirales</taxon>
        <taxon>Lachnospiraceae</taxon>
        <taxon>Lachnoanaerobaculum</taxon>
    </lineage>
</organism>
<dbReference type="NCBIfam" id="TIGR00305">
    <property type="entry name" value="putative toxin-antitoxin system toxin component, PIN family"/>
    <property type="match status" value="1"/>
</dbReference>
<reference evidence="3 4" key="1">
    <citation type="submission" date="2010-12" db="EMBL/GenBank/DDBJ databases">
        <authorList>
            <person name="Muzny D."/>
            <person name="Qin X."/>
            <person name="Deng J."/>
            <person name="Jiang H."/>
            <person name="Liu Y."/>
            <person name="Qu J."/>
            <person name="Song X.-Z."/>
            <person name="Zhang L."/>
            <person name="Thornton R."/>
            <person name="Coyle M."/>
            <person name="Francisco L."/>
            <person name="Jackson L."/>
            <person name="Javaid M."/>
            <person name="Korchina V."/>
            <person name="Kovar C."/>
            <person name="Mata R."/>
            <person name="Mathew T."/>
            <person name="Ngo R."/>
            <person name="Nguyen L."/>
            <person name="Nguyen N."/>
            <person name="Okwuonu G."/>
            <person name="Ongeri F."/>
            <person name="Pham C."/>
            <person name="Simmons D."/>
            <person name="Wilczek-Boney K."/>
            <person name="Hale W."/>
            <person name="Jakkamsetti A."/>
            <person name="Pham P."/>
            <person name="Ruth R."/>
            <person name="San Lucas F."/>
            <person name="Warren J."/>
            <person name="Zhang J."/>
            <person name="Zhao Z."/>
            <person name="Zhou C."/>
            <person name="Zhu D."/>
            <person name="Lee S."/>
            <person name="Bess C."/>
            <person name="Blankenburg K."/>
            <person name="Forbes L."/>
            <person name="Fu Q."/>
            <person name="Gubbala S."/>
            <person name="Hirani K."/>
            <person name="Jayaseelan J.C."/>
            <person name="Lara F."/>
            <person name="Munidasa M."/>
            <person name="Palculict T."/>
            <person name="Patil S."/>
            <person name="Pu L.-L."/>
            <person name="Saada N."/>
            <person name="Tang L."/>
            <person name="Weissenberger G."/>
            <person name="Zhu Y."/>
            <person name="Hemphill L."/>
            <person name="Shang Y."/>
            <person name="Youmans B."/>
            <person name="Ayvaz T."/>
            <person name="Ross M."/>
            <person name="Santibanez J."/>
            <person name="Aqrawi P."/>
            <person name="Gross S."/>
            <person name="Joshi V."/>
            <person name="Fowler G."/>
            <person name="Nazareth L."/>
            <person name="Reid J."/>
            <person name="Worley K."/>
            <person name="Petrosino J."/>
            <person name="Highlander S."/>
            <person name="Gibbs R."/>
        </authorList>
    </citation>
    <scope>NUCLEOTIDE SEQUENCE [LARGE SCALE GENOMIC DNA]</scope>
    <source>
        <strain evidence="3 4">DSM 3986</strain>
    </source>
</reference>
<dbReference type="Proteomes" id="UP000003434">
    <property type="component" value="Unassembled WGS sequence"/>
</dbReference>
<dbReference type="InterPro" id="IPR002850">
    <property type="entry name" value="PIN_toxin-like"/>
</dbReference>